<name>I2H3E6_HENB6</name>
<dbReference type="EC" id="1.1.1.270" evidence="8"/>
<sequence>MTTSTPERVSKRKVAIITGTNSNLGLNIAFRLIEQVEPNINLTLIVTSRTLPRAQEVIDQIKHFVETNLERDDVLVNYDYLLIDFADMISILNGFYDVVKKYKAINYFFANAAQGTYKGIHWFKAIKQVCQEPLESVTTPNYRMQYVGVKSKDDMGLVFQTNVFGPYYFIQKLMPLLAAGNARIIWISSLMSNPEYLSMNDLQLIKSDISYEGSKRLIDLIHLGTYKQLREKGVYQYVVHPGIFTSKSMTKFLNVVSFYGMILLFYLARYLGSVWHTINGYKAAIAPLHAAMMSTEYEQDQRLKFGSATYRDGYEHVITEEIDSTGATDVAKYFQELVNEWDQKLKDQIVNTRKPI</sequence>
<dbReference type="InParanoid" id="I2H3E6"/>
<evidence type="ECO:0000256" key="7">
    <source>
        <dbReference type="ARBA" id="ARBA00023593"/>
    </source>
</evidence>
<dbReference type="PANTHER" id="PTHR43647:SF1">
    <property type="entry name" value="3-KETO-STEROID REDUCTASE ERG27"/>
    <property type="match status" value="1"/>
</dbReference>
<evidence type="ECO:0000313" key="10">
    <source>
        <dbReference type="EMBL" id="CCH60898.1"/>
    </source>
</evidence>
<dbReference type="eggNOG" id="KOG1478">
    <property type="taxonomic scope" value="Eukaryota"/>
</dbReference>
<dbReference type="KEGG" id="tbl:TBLA_0D04010"/>
<feature type="transmembrane region" description="Helical" evidence="9">
    <location>
        <begin position="252"/>
        <end position="272"/>
    </location>
</feature>
<dbReference type="InterPro" id="IPR002347">
    <property type="entry name" value="SDR_fam"/>
</dbReference>
<dbReference type="SUPFAM" id="SSF51735">
    <property type="entry name" value="NAD(P)-binding Rossmann-fold domains"/>
    <property type="match status" value="1"/>
</dbReference>
<dbReference type="Gene3D" id="3.40.50.720">
    <property type="entry name" value="NAD(P)-binding Rossmann-like Domain"/>
    <property type="match status" value="1"/>
</dbReference>
<keyword evidence="2" id="KW-0521">NADP</keyword>
<keyword evidence="9" id="KW-1133">Transmembrane helix</keyword>
<keyword evidence="9" id="KW-0472">Membrane</keyword>
<comment type="pathway">
    <text evidence="6">Steroid biosynthesis; zymosterol biosynthesis; zymosterol from lanosterol: step 5/6.</text>
</comment>
<evidence type="ECO:0000256" key="9">
    <source>
        <dbReference type="SAM" id="Phobius"/>
    </source>
</evidence>
<accession>I2H3E6</accession>
<evidence type="ECO:0000256" key="4">
    <source>
        <dbReference type="ARBA" id="ARBA00023002"/>
    </source>
</evidence>
<dbReference type="GO" id="GO:0000253">
    <property type="term" value="F:3-beta-hydroxysteroid 3-dehydrogenase (NADP+) activity"/>
    <property type="evidence" value="ECO:0007669"/>
    <property type="project" value="UniProtKB-EC"/>
</dbReference>
<evidence type="ECO:0000256" key="8">
    <source>
        <dbReference type="ARBA" id="ARBA00023621"/>
    </source>
</evidence>
<dbReference type="RefSeq" id="XP_004180417.1">
    <property type="nucleotide sequence ID" value="XM_004180369.1"/>
</dbReference>
<dbReference type="InterPro" id="IPR036291">
    <property type="entry name" value="NAD(P)-bd_dom_sf"/>
</dbReference>
<dbReference type="FunCoup" id="I2H3E6">
    <property type="interactions" value="163"/>
</dbReference>
<keyword evidence="3" id="KW-0752">Steroid biosynthesis</keyword>
<protein>
    <recommendedName>
        <fullName evidence="8">3beta-hydroxysteroid 3-dehydrogenase</fullName>
        <ecNumber evidence="8">1.1.1.270</ecNumber>
    </recommendedName>
</protein>
<evidence type="ECO:0000256" key="3">
    <source>
        <dbReference type="ARBA" id="ARBA00022955"/>
    </source>
</evidence>
<evidence type="ECO:0000256" key="2">
    <source>
        <dbReference type="ARBA" id="ARBA00022857"/>
    </source>
</evidence>
<gene>
    <name evidence="10" type="primary">TBLA0D04010</name>
    <name evidence="10" type="ORF">TBLA_0D04010</name>
</gene>
<dbReference type="Proteomes" id="UP000002866">
    <property type="component" value="Chromosome 4"/>
</dbReference>
<dbReference type="GO" id="GO:0005811">
    <property type="term" value="C:lipid droplet"/>
    <property type="evidence" value="ECO:0007669"/>
    <property type="project" value="EnsemblFungi"/>
</dbReference>
<dbReference type="InterPro" id="IPR051593">
    <property type="entry name" value="Ergosterol_Biosynth_ERG27"/>
</dbReference>
<dbReference type="HOGENOM" id="CLU_029944_1_0_1"/>
<dbReference type="AlphaFoldDB" id="I2H3E6"/>
<evidence type="ECO:0000313" key="11">
    <source>
        <dbReference type="Proteomes" id="UP000002866"/>
    </source>
</evidence>
<reference evidence="10 11" key="1">
    <citation type="journal article" date="2011" name="Proc. Natl. Acad. Sci. U.S.A.">
        <title>Evolutionary erosion of yeast sex chromosomes by mating-type switching accidents.</title>
        <authorList>
            <person name="Gordon J.L."/>
            <person name="Armisen D."/>
            <person name="Proux-Wera E."/>
            <person name="Oheigeartaigh S.S."/>
            <person name="Byrne K.P."/>
            <person name="Wolfe K.H."/>
        </authorList>
    </citation>
    <scope>NUCLEOTIDE SEQUENCE [LARGE SCALE GENOMIC DNA]</scope>
    <source>
        <strain evidence="11">ATCC 34711 / CBS 6284 / DSM 70876 / NBRC 10599 / NRRL Y-10934 / UCD 77-7</strain>
    </source>
</reference>
<dbReference type="OMA" id="WHNIDGY"/>
<proteinExistence type="inferred from homology"/>
<organism evidence="10 11">
    <name type="scientific">Henningerozyma blattae (strain ATCC 34711 / CBS 6284 / DSM 70876 / NBRC 10599 / NRRL Y-10934 / UCD 77-7)</name>
    <name type="common">Yeast</name>
    <name type="synonym">Tetrapisispora blattae</name>
    <dbReference type="NCBI Taxonomy" id="1071380"/>
    <lineage>
        <taxon>Eukaryota</taxon>
        <taxon>Fungi</taxon>
        <taxon>Dikarya</taxon>
        <taxon>Ascomycota</taxon>
        <taxon>Saccharomycotina</taxon>
        <taxon>Saccharomycetes</taxon>
        <taxon>Saccharomycetales</taxon>
        <taxon>Saccharomycetaceae</taxon>
        <taxon>Henningerozyma</taxon>
    </lineage>
</organism>
<dbReference type="STRING" id="1071380.I2H3E6"/>
<comment type="similarity">
    <text evidence="7">Belongs to the short-chain dehydrogenases/reductases (SDR) family. ERG27 subfamily.</text>
</comment>
<keyword evidence="5" id="KW-0443">Lipid metabolism</keyword>
<dbReference type="GeneID" id="14495934"/>
<dbReference type="GO" id="GO:0005741">
    <property type="term" value="C:mitochondrial outer membrane"/>
    <property type="evidence" value="ECO:0007669"/>
    <property type="project" value="TreeGrafter"/>
</dbReference>
<keyword evidence="4" id="KW-0560">Oxidoreductase</keyword>
<evidence type="ECO:0000256" key="1">
    <source>
        <dbReference type="ARBA" id="ARBA00022516"/>
    </source>
</evidence>
<dbReference type="GO" id="GO:0005789">
    <property type="term" value="C:endoplasmic reticulum membrane"/>
    <property type="evidence" value="ECO:0007669"/>
    <property type="project" value="EnsemblFungi"/>
</dbReference>
<dbReference type="OrthoDB" id="9989144at2759"/>
<evidence type="ECO:0000256" key="6">
    <source>
        <dbReference type="ARBA" id="ARBA00023589"/>
    </source>
</evidence>
<dbReference type="Pfam" id="PF00106">
    <property type="entry name" value="adh_short"/>
    <property type="match status" value="1"/>
</dbReference>
<keyword evidence="11" id="KW-1185">Reference proteome</keyword>
<keyword evidence="9" id="KW-0812">Transmembrane</keyword>
<dbReference type="EMBL" id="HE806319">
    <property type="protein sequence ID" value="CCH60898.1"/>
    <property type="molecule type" value="Genomic_DNA"/>
</dbReference>
<keyword evidence="1" id="KW-0444">Lipid biosynthesis</keyword>
<evidence type="ECO:0000256" key="5">
    <source>
        <dbReference type="ARBA" id="ARBA00023098"/>
    </source>
</evidence>
<dbReference type="GO" id="GO:0006696">
    <property type="term" value="P:ergosterol biosynthetic process"/>
    <property type="evidence" value="ECO:0007669"/>
    <property type="project" value="EnsemblFungi"/>
</dbReference>
<dbReference type="PANTHER" id="PTHR43647">
    <property type="entry name" value="DEHYDROGENASE"/>
    <property type="match status" value="1"/>
</dbReference>